<dbReference type="Pfam" id="PF13589">
    <property type="entry name" value="HATPase_c_3"/>
    <property type="match status" value="1"/>
</dbReference>
<dbReference type="SUPFAM" id="SSF55874">
    <property type="entry name" value="ATPase domain of HSP90 chaperone/DNA topoisomerase II/histidine kinase"/>
    <property type="match status" value="1"/>
</dbReference>
<sequence>MQSNSVFHEFEVDKSIITDLIHAQNGTVSTALRELVMNAIDAGSKRCDIQINSSSFSVADTGEGFKSKENIEKVFKRFGEPHKEGDAVFGRFRIGRGQIMSFGAITWHSNNFKMHTDVRQFGNGFKLEEKPKEHYSGCHVSGCFYEELSQWDLLNVKTDLIKLVKYADLVVTINGVDITETQSTQWDIDDDDVKIKWTPNRRDGIHLYSLGVFVKNIERYRYGLDADIVTKRALTLNMARNEINDIDPLWKIIDGHLKAQSLIIANKKQRMTEDTRKSMIYQIISGEVSLVDVFNLPLVRDCRGQCVSFKTLLSRSMPVSIAPDKSRVADTIASRKTATILHHDELRLWEVNSLEEWQDILIHCAIMSNAPSWVRRYLSQFCWIEFDDLKQGFNESLTILKPSSLSPRISAGKNALSYASKIMSKRLSKHNNEAISVRKILIGESTVADGWTDGLSYIAINKKMVALLDNGYYGAVQLALLLLHEYCHDTQDYGSHEHDFAFYERFHDLSSTYHNEIIGHTATSMFKRYQDELVQKNESLPKEVKRNFKYPIINNTIDLTGTLEGALTPLAKQLLDMSPIRYRIRGNTIHAVYKSWDGTKYNKIPKFIESLIEKSGIKCPDEKFISRMTDDYKKANKIIIKEWDKVYEEYALKENISVNFLKKLHGCYSPESLFKALCSDSSGLKSFEYRSLINTRTIGSSSYLHTFKSTDWQMERTPSFQFANSSALRTEYALNGIKRIINGITETTERELFIKTFLTDNLRNQINN</sequence>
<proteinExistence type="predicted"/>
<dbReference type="AlphaFoldDB" id="A0AAW4ZWG3"/>
<dbReference type="InterPro" id="IPR036890">
    <property type="entry name" value="HATPase_C_sf"/>
</dbReference>
<name>A0AAW4ZWG3_PHOPO</name>
<accession>A0AAW4ZWG3</accession>
<dbReference type="RefSeq" id="WP_232581601.1">
    <property type="nucleotide sequence ID" value="NZ_WMCP01000026.1"/>
</dbReference>
<reference evidence="1" key="1">
    <citation type="submission" date="2019-11" db="EMBL/GenBank/DDBJ databases">
        <title>Comparative genomics of photobacteria reveal adaptation to distinct habitats.</title>
        <authorList>
            <person name="Fuertes-Perez S."/>
            <person name="Hilgarth M."/>
            <person name="Vogel R.F."/>
        </authorList>
    </citation>
    <scope>NUCLEOTIDE SEQUENCE</scope>
    <source>
        <strain evidence="1">TMW2.2145</strain>
    </source>
</reference>
<organism evidence="1 2">
    <name type="scientific">Photobacterium phosphoreum</name>
    <dbReference type="NCBI Taxonomy" id="659"/>
    <lineage>
        <taxon>Bacteria</taxon>
        <taxon>Pseudomonadati</taxon>
        <taxon>Pseudomonadota</taxon>
        <taxon>Gammaproteobacteria</taxon>
        <taxon>Vibrionales</taxon>
        <taxon>Vibrionaceae</taxon>
        <taxon>Photobacterium</taxon>
    </lineage>
</organism>
<dbReference type="Gene3D" id="3.30.565.10">
    <property type="entry name" value="Histidine kinase-like ATPase, C-terminal domain"/>
    <property type="match status" value="1"/>
</dbReference>
<evidence type="ECO:0000313" key="2">
    <source>
        <dbReference type="Proteomes" id="UP000813876"/>
    </source>
</evidence>
<dbReference type="EMBL" id="WMCP01000026">
    <property type="protein sequence ID" value="MCF2303448.1"/>
    <property type="molecule type" value="Genomic_DNA"/>
</dbReference>
<comment type="caution">
    <text evidence="1">The sequence shown here is derived from an EMBL/GenBank/DDBJ whole genome shotgun (WGS) entry which is preliminary data.</text>
</comment>
<protein>
    <recommendedName>
        <fullName evidence="3">ATP-binding protein</fullName>
    </recommendedName>
</protein>
<gene>
    <name evidence="1" type="ORF">GLP33_17085</name>
</gene>
<dbReference type="Proteomes" id="UP000813876">
    <property type="component" value="Unassembled WGS sequence"/>
</dbReference>
<evidence type="ECO:0000313" key="1">
    <source>
        <dbReference type="EMBL" id="MCF2303448.1"/>
    </source>
</evidence>
<evidence type="ECO:0008006" key="3">
    <source>
        <dbReference type="Google" id="ProtNLM"/>
    </source>
</evidence>